<evidence type="ECO:0000313" key="5">
    <source>
        <dbReference type="Proteomes" id="UP001066276"/>
    </source>
</evidence>
<keyword evidence="5" id="KW-1185">Reference proteome</keyword>
<dbReference type="PANTHER" id="PTHR21616">
    <property type="entry name" value="CENTROSOME SPINDLE POLE ASSOCIATED PROTEIN"/>
    <property type="match status" value="1"/>
</dbReference>
<sequence>MGEVLDRFIEEQKFKLAQDKAKLEKDSPYIDIQSTAEENSTEAKIRMLSMAKENISPNIQYGGEVKQTTQHSEEDFCWSLPLGEEYERKKHKLKEELRQDYRKYLNQKHIRTTGEVDPATQGMSLPIWERLSAKERLRHERNREYNQFLREKEGANGKFRLVGVQNMQNERTVKFPVKPESHTQVETSQRGQPPKRDASTSMEAYEELLNKKRQEEGRYRSLGDEVEVMERRRRRQSDEEPEVSRQSLKKLDSDIGISARTRRFPENHDLNRTQMKLHLDHDHERDLRERIPSRLKHLPERGDAAQTERAKSAADKEENLFVTGLLLGGQDRGPAQQKKKEQYRQDLMEQIAEQQRNKKREKELELKVAASGATDPEKQPDRLRVFGAQNRQHDAPERNVPYRPGSGLGPGNPKMPVEERPAVEERMPPEKPRIAFQQPASDRPDYGAAPVSVNENYYRGLSNTLGEIRAPRIVAVPPPPLPRLAENYRTPYDDAYYFYGARNPLDPSLAYYNPGMMGAQPAPSDQVPVRHVSQAHSSDNTVQFNESKNAQTGASLGVFPEEKSKQSKEVAQLYQDELQKQIKERNERRRKAKEEAEHYDAKLEAEMKNYNPWGKGGGGAPLKDGHGNLITDLSRMHRQNEDAYQNPDAKSYNDRRAIVSVDQSLATPRVENTGAPTNKIAGFSFANNSPFARGKVFAEPATEQQLQQQESYKDFLRLQIEEKRRKEEEEREKVRLEEEREEKRLAEQRSKMLKEFEEEQNKKKKKEEEQRLQNEELIRLAEERRKEAERRRKEEEEKQEAELQRYYDQDKKTGRKELEEKPRQPSPVIPTLQSRPSARQQRPPTAERRLTTPAQEHSKSGSQSPPVPARRNQLRAHEEKKNVITELSELRKQLRSEQRRLVGRLHDAGEEDELSLVGTTSRKKDINTVDVFDMARLRMQAPVRRPSSMRNDTINVQNIREFNDLKYRDTETREDVRQVYPDPPKDDQTLDIQQQALLRAQQRKLNRIKKGVPEVISDASLPDINHRGKGTLRNQPADLLKTSLLESESAFIGENGEAFPVLAESYRSSQLQTSARERRRNKRIFGNDANDISRIQPTQPDNLSLHSVASLNVNHLRVRNEERMRKLNGLDKRSPSIADDVSLGDGDDILKHYMSSDEARPSSADTVATDPWLRPGTSDTLKRFIAGQSSPDKRSSETPLPFNWQGLSTAHG</sequence>
<feature type="region of interest" description="Disordered" evidence="2">
    <location>
        <begin position="1155"/>
        <end position="1212"/>
    </location>
</feature>
<keyword evidence="1" id="KW-0175">Coiled coil</keyword>
<name>A0AAV7UU26_PLEWA</name>
<feature type="domain" description="Centrosome and spindle pole-associated protein 1 C-terminal" evidence="3">
    <location>
        <begin position="955"/>
        <end position="1009"/>
    </location>
</feature>
<evidence type="ECO:0000256" key="1">
    <source>
        <dbReference type="SAM" id="Coils"/>
    </source>
</evidence>
<dbReference type="Proteomes" id="UP001066276">
    <property type="component" value="Chromosome 2_2"/>
</dbReference>
<dbReference type="Pfam" id="PF24578">
    <property type="entry name" value="CSPP1_C"/>
    <property type="match status" value="1"/>
</dbReference>
<gene>
    <name evidence="4" type="ORF">NDU88_001695</name>
</gene>
<evidence type="ECO:0000256" key="2">
    <source>
        <dbReference type="SAM" id="MobiDB-lite"/>
    </source>
</evidence>
<dbReference type="GO" id="GO:0005813">
    <property type="term" value="C:centrosome"/>
    <property type="evidence" value="ECO:0007669"/>
    <property type="project" value="InterPro"/>
</dbReference>
<reference evidence="4" key="1">
    <citation type="journal article" date="2022" name="bioRxiv">
        <title>Sequencing and chromosome-scale assembly of the giantPleurodeles waltlgenome.</title>
        <authorList>
            <person name="Brown T."/>
            <person name="Elewa A."/>
            <person name="Iarovenko S."/>
            <person name="Subramanian E."/>
            <person name="Araus A.J."/>
            <person name="Petzold A."/>
            <person name="Susuki M."/>
            <person name="Suzuki K.-i.T."/>
            <person name="Hayashi T."/>
            <person name="Toyoda A."/>
            <person name="Oliveira C."/>
            <person name="Osipova E."/>
            <person name="Leigh N.D."/>
            <person name="Simon A."/>
            <person name="Yun M.H."/>
        </authorList>
    </citation>
    <scope>NUCLEOTIDE SEQUENCE</scope>
    <source>
        <strain evidence="4">20211129_DDA</strain>
        <tissue evidence="4">Liver</tissue>
    </source>
</reference>
<dbReference type="InterPro" id="IPR058191">
    <property type="entry name" value="CSPP1_C"/>
</dbReference>
<feature type="region of interest" description="Disordered" evidence="2">
    <location>
        <begin position="174"/>
        <end position="202"/>
    </location>
</feature>
<dbReference type="GO" id="GO:0005874">
    <property type="term" value="C:microtubule"/>
    <property type="evidence" value="ECO:0007669"/>
    <property type="project" value="InterPro"/>
</dbReference>
<dbReference type="GO" id="GO:0032467">
    <property type="term" value="P:positive regulation of cytokinesis"/>
    <property type="evidence" value="ECO:0007669"/>
    <property type="project" value="InterPro"/>
</dbReference>
<dbReference type="PANTHER" id="PTHR21616:SF2">
    <property type="entry name" value="CENTROSOME AND SPINDLE POLE-ASSOCIATED PROTEIN 1"/>
    <property type="match status" value="1"/>
</dbReference>
<feature type="compositionally biased region" description="Basic and acidic residues" evidence="2">
    <location>
        <begin position="375"/>
        <end position="384"/>
    </location>
</feature>
<feature type="region of interest" description="Disordered" evidence="2">
    <location>
        <begin position="229"/>
        <end position="251"/>
    </location>
</feature>
<dbReference type="AlphaFoldDB" id="A0AAV7UU26"/>
<feature type="compositionally biased region" description="Polar residues" evidence="2">
    <location>
        <begin position="831"/>
        <end position="843"/>
    </location>
</feature>
<feature type="compositionally biased region" description="Basic and acidic residues" evidence="2">
    <location>
        <begin position="723"/>
        <end position="823"/>
    </location>
</feature>
<dbReference type="GO" id="GO:0000922">
    <property type="term" value="C:spindle pole"/>
    <property type="evidence" value="ECO:0007669"/>
    <property type="project" value="InterPro"/>
</dbReference>
<feature type="region of interest" description="Disordered" evidence="2">
    <location>
        <begin position="723"/>
        <end position="881"/>
    </location>
</feature>
<evidence type="ECO:0000259" key="3">
    <source>
        <dbReference type="Pfam" id="PF24578"/>
    </source>
</evidence>
<feature type="region of interest" description="Disordered" evidence="2">
    <location>
        <begin position="355"/>
        <end position="428"/>
    </location>
</feature>
<proteinExistence type="predicted"/>
<evidence type="ECO:0000313" key="4">
    <source>
        <dbReference type="EMBL" id="KAJ1192388.1"/>
    </source>
</evidence>
<accession>A0AAV7UU26</accession>
<feature type="compositionally biased region" description="Basic and acidic residues" evidence="2">
    <location>
        <begin position="174"/>
        <end position="183"/>
    </location>
</feature>
<dbReference type="EMBL" id="JANPWB010000004">
    <property type="protein sequence ID" value="KAJ1192388.1"/>
    <property type="molecule type" value="Genomic_DNA"/>
</dbReference>
<feature type="compositionally biased region" description="Basic and acidic residues" evidence="2">
    <location>
        <begin position="416"/>
        <end position="428"/>
    </location>
</feature>
<dbReference type="InterPro" id="IPR026708">
    <property type="entry name" value="CSPP1"/>
</dbReference>
<protein>
    <recommendedName>
        <fullName evidence="3">Centrosome and spindle pole-associated protein 1 C-terminal domain-containing protein</fullName>
    </recommendedName>
</protein>
<comment type="caution">
    <text evidence="4">The sequence shown here is derived from an EMBL/GenBank/DDBJ whole genome shotgun (WGS) entry which is preliminary data.</text>
</comment>
<feature type="coiled-coil region" evidence="1">
    <location>
        <begin position="575"/>
        <end position="609"/>
    </location>
</feature>
<feature type="compositionally biased region" description="Polar residues" evidence="2">
    <location>
        <begin position="852"/>
        <end position="864"/>
    </location>
</feature>
<organism evidence="4 5">
    <name type="scientific">Pleurodeles waltl</name>
    <name type="common">Iberian ribbed newt</name>
    <dbReference type="NCBI Taxonomy" id="8319"/>
    <lineage>
        <taxon>Eukaryota</taxon>
        <taxon>Metazoa</taxon>
        <taxon>Chordata</taxon>
        <taxon>Craniata</taxon>
        <taxon>Vertebrata</taxon>
        <taxon>Euteleostomi</taxon>
        <taxon>Amphibia</taxon>
        <taxon>Batrachia</taxon>
        <taxon>Caudata</taxon>
        <taxon>Salamandroidea</taxon>
        <taxon>Salamandridae</taxon>
        <taxon>Pleurodelinae</taxon>
        <taxon>Pleurodeles</taxon>
    </lineage>
</organism>